<dbReference type="GO" id="GO:0016020">
    <property type="term" value="C:membrane"/>
    <property type="evidence" value="ECO:0007669"/>
    <property type="project" value="UniProtKB-SubCell"/>
</dbReference>
<organism evidence="10 11">
    <name type="scientific">Rhizobium grahamii</name>
    <dbReference type="NCBI Taxonomy" id="1120045"/>
    <lineage>
        <taxon>Bacteria</taxon>
        <taxon>Pseudomonadati</taxon>
        <taxon>Pseudomonadota</taxon>
        <taxon>Alphaproteobacteria</taxon>
        <taxon>Hyphomicrobiales</taxon>
        <taxon>Rhizobiaceae</taxon>
        <taxon>Rhizobium/Agrobacterium group</taxon>
        <taxon>Rhizobium</taxon>
    </lineage>
</organism>
<keyword evidence="4 8" id="KW-0812">Transmembrane</keyword>
<feature type="transmembrane region" description="Helical" evidence="8">
    <location>
        <begin position="295"/>
        <end position="316"/>
    </location>
</feature>
<feature type="transmembrane region" description="Helical" evidence="8">
    <location>
        <begin position="126"/>
        <end position="149"/>
    </location>
</feature>
<evidence type="ECO:0000256" key="2">
    <source>
        <dbReference type="ARBA" id="ARBA00006464"/>
    </source>
</evidence>
<geneLocation type="plasmid" evidence="10 11">
    <name>unnamed</name>
</geneLocation>
<dbReference type="Proteomes" id="UP000326881">
    <property type="component" value="Plasmid unnamed"/>
</dbReference>
<keyword evidence="11" id="KW-1185">Reference proteome</keyword>
<feature type="transmembrane region" description="Helical" evidence="8">
    <location>
        <begin position="99"/>
        <end position="120"/>
    </location>
</feature>
<protein>
    <submittedName>
        <fullName evidence="10">Exopolysaccharide biosynthesis polyprenyl glycosylphosphotransferase</fullName>
    </submittedName>
</protein>
<evidence type="ECO:0000256" key="1">
    <source>
        <dbReference type="ARBA" id="ARBA00004141"/>
    </source>
</evidence>
<dbReference type="InterPro" id="IPR003362">
    <property type="entry name" value="Bact_transf"/>
</dbReference>
<dbReference type="NCBIfam" id="TIGR03025">
    <property type="entry name" value="EPS_sugtrans"/>
    <property type="match status" value="1"/>
</dbReference>
<dbReference type="RefSeq" id="WP_153273636.1">
    <property type="nucleotide sequence ID" value="NZ_CP043499.1"/>
</dbReference>
<dbReference type="EMBL" id="CP043499">
    <property type="protein sequence ID" value="QFY63686.1"/>
    <property type="molecule type" value="Genomic_DNA"/>
</dbReference>
<evidence type="ECO:0000256" key="4">
    <source>
        <dbReference type="ARBA" id="ARBA00022692"/>
    </source>
</evidence>
<keyword evidence="3 10" id="KW-0808">Transferase</keyword>
<keyword evidence="6 8" id="KW-0472">Membrane</keyword>
<dbReference type="PANTHER" id="PTHR30576">
    <property type="entry name" value="COLANIC BIOSYNTHESIS UDP-GLUCOSE LIPID CARRIER TRANSFERASE"/>
    <property type="match status" value="1"/>
</dbReference>
<gene>
    <name evidence="10" type="ORF">FZ934_26015</name>
</gene>
<feature type="transmembrane region" description="Helical" evidence="8">
    <location>
        <begin position="21"/>
        <end position="44"/>
    </location>
</feature>
<feature type="domain" description="Bacterial sugar transferase" evidence="9">
    <location>
        <begin position="290"/>
        <end position="471"/>
    </location>
</feature>
<evidence type="ECO:0000259" key="9">
    <source>
        <dbReference type="Pfam" id="PF02397"/>
    </source>
</evidence>
<dbReference type="GO" id="GO:0089702">
    <property type="term" value="F:undecaprenyl-phosphate glucose phosphotransferase activity"/>
    <property type="evidence" value="ECO:0007669"/>
    <property type="project" value="TreeGrafter"/>
</dbReference>
<keyword evidence="10" id="KW-0614">Plasmid</keyword>
<evidence type="ECO:0000256" key="5">
    <source>
        <dbReference type="ARBA" id="ARBA00022989"/>
    </source>
</evidence>
<dbReference type="AlphaFoldDB" id="A0A5Q0CD14"/>
<evidence type="ECO:0000313" key="10">
    <source>
        <dbReference type="EMBL" id="QFY63686.1"/>
    </source>
</evidence>
<feature type="transmembrane region" description="Helical" evidence="8">
    <location>
        <begin position="64"/>
        <end position="87"/>
    </location>
</feature>
<proteinExistence type="inferred from homology"/>
<dbReference type="KEGG" id="rgr:FZ934_26015"/>
<comment type="subcellular location">
    <subcellularLocation>
        <location evidence="1">Membrane</location>
        <topology evidence="1">Multi-pass membrane protein</topology>
    </subcellularLocation>
</comment>
<dbReference type="OrthoDB" id="9808602at2"/>
<sequence length="480" mass="53185">MTMPVEQNWNARFSVRSDRKWLGFNSVAVTYAAAMADFALLLFASAAGHIAYQDITFGFSDDPSVYIGIGLLVATMFVLAMAGAHTYRAAELVSFRRQLTAICTILPAVVVFLLTIAFFMKVGSAISRGAIASTTVLSLAGLLGLRVLWRSYLKRAAAHAAFPTHRVLLICPEATAVEPLSERATRSGLVITQTMRIGRDGSAAGPSLLEACSKHGIDDVDEVLIVWGDYGNLKVLDECLVTLRQFCLPVSVMFTGLVGEIVQGFAHGLGENCAFQTHRPPLDLFERAVKRTFDIAFSIGALLVTLPMCIVIAIAIKLDSRGPIFFWQSRKGYSGKSFRILKFRSMSVMEDGSDVRQATRNDPRVTRVGAFIRSSSLDELPQFWNVLRGEMSVVGPRPHALAHDDFYGTLIAQYASRRHVKPGLTGWAQINGYRGETPTVDRMAERVRHDIWYINNWSLWLDLRIVLQTMLGIKDRKNVY</sequence>
<name>A0A5Q0CD14_9HYPH</name>
<dbReference type="InterPro" id="IPR017475">
    <property type="entry name" value="EPS_sugar_tfrase"/>
</dbReference>
<evidence type="ECO:0000256" key="8">
    <source>
        <dbReference type="SAM" id="Phobius"/>
    </source>
</evidence>
<keyword evidence="7" id="KW-0270">Exopolysaccharide synthesis</keyword>
<dbReference type="PANTHER" id="PTHR30576:SF21">
    <property type="entry name" value="UDP-GLUCOSE:UNDECAPRENYL-PHOSPHATE GLUCOSE-1-PHOSPHATE TRANSFERASE"/>
    <property type="match status" value="1"/>
</dbReference>
<dbReference type="GO" id="GO:0000271">
    <property type="term" value="P:polysaccharide biosynthetic process"/>
    <property type="evidence" value="ECO:0007669"/>
    <property type="project" value="UniProtKB-KW"/>
</dbReference>
<evidence type="ECO:0000256" key="7">
    <source>
        <dbReference type="ARBA" id="ARBA00023169"/>
    </source>
</evidence>
<comment type="similarity">
    <text evidence="2">Belongs to the bacterial sugar transferase family.</text>
</comment>
<evidence type="ECO:0000256" key="6">
    <source>
        <dbReference type="ARBA" id="ARBA00023136"/>
    </source>
</evidence>
<evidence type="ECO:0000313" key="11">
    <source>
        <dbReference type="Proteomes" id="UP000326881"/>
    </source>
</evidence>
<reference evidence="10 11" key="1">
    <citation type="submission" date="2019-08" db="EMBL/GenBank/DDBJ databases">
        <title>Prosopis cineraria nodule microbiome.</title>
        <authorList>
            <person name="Ali R."/>
            <person name="Chaluvadi S.R."/>
            <person name="Wang X."/>
        </authorList>
    </citation>
    <scope>NUCLEOTIDE SEQUENCE [LARGE SCALE GENOMIC DNA]</scope>
    <source>
        <strain evidence="10 11">BG7</strain>
        <plasmid evidence="10 11">unnamed</plasmid>
    </source>
</reference>
<dbReference type="Pfam" id="PF02397">
    <property type="entry name" value="Bac_transf"/>
    <property type="match status" value="1"/>
</dbReference>
<dbReference type="GO" id="GO:0009242">
    <property type="term" value="P:colanic acid biosynthetic process"/>
    <property type="evidence" value="ECO:0007669"/>
    <property type="project" value="TreeGrafter"/>
</dbReference>
<keyword evidence="5 8" id="KW-1133">Transmembrane helix</keyword>
<evidence type="ECO:0000256" key="3">
    <source>
        <dbReference type="ARBA" id="ARBA00022679"/>
    </source>
</evidence>
<accession>A0A5Q0CD14</accession>